<keyword evidence="1" id="KW-0472">Membrane</keyword>
<dbReference type="AlphaFoldDB" id="A0A4R1BNP6"/>
<comment type="caution">
    <text evidence="2">The sequence shown here is derived from an EMBL/GenBank/DDBJ whole genome shotgun (WGS) entry which is preliminary data.</text>
</comment>
<keyword evidence="1" id="KW-0812">Transmembrane</keyword>
<gene>
    <name evidence="2" type="ORF">EPD60_01025</name>
</gene>
<dbReference type="OrthoDB" id="664387at2"/>
<protein>
    <submittedName>
        <fullName evidence="2">Uncharacterized protein</fullName>
    </submittedName>
</protein>
<accession>A0A4R1BNP6</accession>
<organism evidence="2 3">
    <name type="scientific">Flaviaesturariibacter flavus</name>
    <dbReference type="NCBI Taxonomy" id="2502780"/>
    <lineage>
        <taxon>Bacteria</taxon>
        <taxon>Pseudomonadati</taxon>
        <taxon>Bacteroidota</taxon>
        <taxon>Chitinophagia</taxon>
        <taxon>Chitinophagales</taxon>
        <taxon>Chitinophagaceae</taxon>
        <taxon>Flaviaestuariibacter</taxon>
    </lineage>
</organism>
<proteinExistence type="predicted"/>
<name>A0A4R1BNP6_9BACT</name>
<dbReference type="EMBL" id="SJZI01000002">
    <property type="protein sequence ID" value="TCJ19028.1"/>
    <property type="molecule type" value="Genomic_DNA"/>
</dbReference>
<feature type="transmembrane region" description="Helical" evidence="1">
    <location>
        <begin position="42"/>
        <end position="65"/>
    </location>
</feature>
<evidence type="ECO:0000256" key="1">
    <source>
        <dbReference type="SAM" id="Phobius"/>
    </source>
</evidence>
<dbReference type="RefSeq" id="WP_131445941.1">
    <property type="nucleotide sequence ID" value="NZ_SJZI01000002.1"/>
</dbReference>
<feature type="transmembrane region" description="Helical" evidence="1">
    <location>
        <begin position="71"/>
        <end position="91"/>
    </location>
</feature>
<keyword evidence="1" id="KW-1133">Transmembrane helix</keyword>
<evidence type="ECO:0000313" key="3">
    <source>
        <dbReference type="Proteomes" id="UP000295334"/>
    </source>
</evidence>
<reference evidence="2 3" key="1">
    <citation type="submission" date="2019-03" db="EMBL/GenBank/DDBJ databases">
        <authorList>
            <person name="Kim M.K.M."/>
        </authorList>
    </citation>
    <scope>NUCLEOTIDE SEQUENCE [LARGE SCALE GENOMIC DNA]</scope>
    <source>
        <strain evidence="2 3">17J68-12</strain>
    </source>
</reference>
<keyword evidence="3" id="KW-1185">Reference proteome</keyword>
<evidence type="ECO:0000313" key="2">
    <source>
        <dbReference type="EMBL" id="TCJ19028.1"/>
    </source>
</evidence>
<dbReference type="Proteomes" id="UP000295334">
    <property type="component" value="Unassembled WGS sequence"/>
</dbReference>
<sequence length="121" mass="12911">MATITNTNSNFIRTSVALKVPAEKSFLARFVNWADDQEKYRFGWVAGILAAHGCVMTPITLIAIVLGGNNIFLWVAAIVAMGAALVANLAAQPMKVTIPVFFTSLLVDLAIIASCLVVIFG</sequence>
<feature type="transmembrane region" description="Helical" evidence="1">
    <location>
        <begin position="98"/>
        <end position="120"/>
    </location>
</feature>